<feature type="region of interest" description="Disordered" evidence="1">
    <location>
        <begin position="199"/>
        <end position="235"/>
    </location>
</feature>
<dbReference type="Proteomes" id="UP001460270">
    <property type="component" value="Unassembled WGS sequence"/>
</dbReference>
<evidence type="ECO:0000313" key="3">
    <source>
        <dbReference type="Proteomes" id="UP001460270"/>
    </source>
</evidence>
<dbReference type="PANTHER" id="PTHR47331">
    <property type="entry name" value="PHD-TYPE DOMAIN-CONTAINING PROTEIN"/>
    <property type="match status" value="1"/>
</dbReference>
<reference evidence="3" key="1">
    <citation type="submission" date="2024-04" db="EMBL/GenBank/DDBJ databases">
        <title>Salinicola lusitanus LLJ914,a marine bacterium isolated from the Okinawa Trough.</title>
        <authorList>
            <person name="Li J."/>
        </authorList>
    </citation>
    <scope>NUCLEOTIDE SEQUENCE [LARGE SCALE GENOMIC DNA]</scope>
</reference>
<feature type="compositionally biased region" description="Basic and acidic residues" evidence="1">
    <location>
        <begin position="778"/>
        <end position="790"/>
    </location>
</feature>
<accession>A0AAW0MGS5</accession>
<feature type="region of interest" description="Disordered" evidence="1">
    <location>
        <begin position="140"/>
        <end position="166"/>
    </location>
</feature>
<comment type="caution">
    <text evidence="2">The sequence shown here is derived from an EMBL/GenBank/DDBJ whole genome shotgun (WGS) entry which is preliminary data.</text>
</comment>
<sequence>SERFASSKYSKSPIASLPDTTLSTLLWECCSLRDSSASPRRLQKANVEWDNRPPPPPAVSYQPTSHHFSQEIRAIQAENAKLHQSQQWIQSGIKELYAVQSEMKELIEAARSLKTDISYSTGSPVKSSYMPGAVAPLLPKVEPEEDWPDPPPWPEPEEDQKTHVQQLQFQRDSNQLHSLTFPEHDLAWPPPPPPHSFPASGYVNYSPLAPPPTQHRSPPERAPPVSQRPSYSAPLPAVEPFYRGPQPTIPKFINPDPSEFARLRIALENLLPANATELFSYQILVDHLILEEARLIADAYLNSPTPYSDTMAALHDKFGQPHQLALRKIASVLEAPEVRRGDVAAFQKFSLQVQSLVGLLQTLGPEGEVELNCGSHVARLLSKLPVEQRADFRRHTFKQTRGSCTLLDLSEWLRYESWCQGFDPQPTPQVASNPNKVRPPLKYDSRGKPGVSVFHSADESVLPPKVSPEIVKTYCAYCENTDHHLGQCSEVAKLSKEQLKEWIQVNRRCWRCARAHLAAQCTLKKPCSKCNGKHLLVLHEVNVRNEKVSVDAVEPESCLTVSASAFLNQLGTGTRTLLKIVPVLLHYDGRSINAFALLDDGSQRSMLLPAAAKALGIRGTAESLPLRTVRQDIQVITGHSVSFCISPASKPHISFKIKGAFTSDRLSLARHSYPIEQLQQKFLHLRDLPLPVVCNAEPLLLIGSDQPHLVTPVEPVRLGPALSPVAVHTRLGWTLQGPVHLTGRPSKQVQCLFISSLPQSEPLNKHEERIMEIVSLSDKPEMQVSPKEDPPPVATSDLCQTDQSVLVASRDSDTNPEEADGKKKETFAELEKVKEVESDIPTLSNQKEDLFTRRTPDEHLFNPAAEKQPGSTPTRLMRPHRLWQLDSPATVSSLSSCPLSFLSLCSYRCSSRWCISSCSPDHQ</sequence>
<keyword evidence="3" id="KW-1185">Reference proteome</keyword>
<evidence type="ECO:0000313" key="2">
    <source>
        <dbReference type="EMBL" id="KAK7878202.1"/>
    </source>
</evidence>
<evidence type="ECO:0000256" key="1">
    <source>
        <dbReference type="SAM" id="MobiDB-lite"/>
    </source>
</evidence>
<protein>
    <recommendedName>
        <fullName evidence="4">Peptidase A2 domain-containing protein</fullName>
    </recommendedName>
</protein>
<proteinExistence type="predicted"/>
<organism evidence="2 3">
    <name type="scientific">Mugilogobius chulae</name>
    <name type="common">yellowstripe goby</name>
    <dbReference type="NCBI Taxonomy" id="88201"/>
    <lineage>
        <taxon>Eukaryota</taxon>
        <taxon>Metazoa</taxon>
        <taxon>Chordata</taxon>
        <taxon>Craniata</taxon>
        <taxon>Vertebrata</taxon>
        <taxon>Euteleostomi</taxon>
        <taxon>Actinopterygii</taxon>
        <taxon>Neopterygii</taxon>
        <taxon>Teleostei</taxon>
        <taxon>Neoteleostei</taxon>
        <taxon>Acanthomorphata</taxon>
        <taxon>Gobiaria</taxon>
        <taxon>Gobiiformes</taxon>
        <taxon>Gobioidei</taxon>
        <taxon>Gobiidae</taxon>
        <taxon>Gobionellinae</taxon>
        <taxon>Mugilogobius</taxon>
    </lineage>
</organism>
<dbReference type="PANTHER" id="PTHR47331:SF5">
    <property type="entry name" value="RIBONUCLEASE H"/>
    <property type="match status" value="1"/>
</dbReference>
<gene>
    <name evidence="2" type="ORF">WMY93_034382</name>
</gene>
<name>A0AAW0MGS5_9GOBI</name>
<dbReference type="AlphaFoldDB" id="A0AAW0MGS5"/>
<feature type="region of interest" description="Disordered" evidence="1">
    <location>
        <begin position="775"/>
        <end position="798"/>
    </location>
</feature>
<feature type="non-terminal residue" evidence="2">
    <location>
        <position position="1"/>
    </location>
</feature>
<evidence type="ECO:0008006" key="4">
    <source>
        <dbReference type="Google" id="ProtNLM"/>
    </source>
</evidence>
<dbReference type="EMBL" id="JBBPFD010000572">
    <property type="protein sequence ID" value="KAK7878202.1"/>
    <property type="molecule type" value="Genomic_DNA"/>
</dbReference>